<gene>
    <name evidence="2" type="ORF">DFH45_003879</name>
    <name evidence="1" type="ORF">LF65_03800</name>
</gene>
<proteinExistence type="predicted"/>
<dbReference type="OrthoDB" id="1747549at2"/>
<dbReference type="Pfam" id="PF14424">
    <property type="entry name" value="Toxin-deaminase"/>
    <property type="match status" value="1"/>
</dbReference>
<dbReference type="EMBL" id="CP010086">
    <property type="protein sequence ID" value="AJH00353.1"/>
    <property type="molecule type" value="Genomic_DNA"/>
</dbReference>
<reference evidence="2" key="3">
    <citation type="submission" date="2020-05" db="EMBL/GenBank/DDBJ databases">
        <title>Genomic insights into acetone-butanol-ethanol (ABE) fermentation by sequencing solventogenic clostridia strains.</title>
        <authorList>
            <person name="Brown S."/>
        </authorList>
    </citation>
    <scope>NUCLEOTIDE SEQUENCE</scope>
    <source>
        <strain evidence="2">DJ126</strain>
    </source>
</reference>
<accession>A0A0B5QQR7</accession>
<dbReference type="InterPro" id="IPR032721">
    <property type="entry name" value="Toxin-deaminase"/>
</dbReference>
<dbReference type="Proteomes" id="UP000821656">
    <property type="component" value="Unassembled WGS sequence"/>
</dbReference>
<evidence type="ECO:0000313" key="1">
    <source>
        <dbReference type="EMBL" id="AJH00353.1"/>
    </source>
</evidence>
<evidence type="ECO:0000313" key="2">
    <source>
        <dbReference type="EMBL" id="NRV10916.1"/>
    </source>
</evidence>
<name>A0A0B5QQR7_CLOBE</name>
<evidence type="ECO:0000313" key="3">
    <source>
        <dbReference type="Proteomes" id="UP000031866"/>
    </source>
</evidence>
<dbReference type="EMBL" id="JABSXK010000001">
    <property type="protein sequence ID" value="NRV10916.1"/>
    <property type="molecule type" value="Genomic_DNA"/>
</dbReference>
<dbReference type="AlphaFoldDB" id="A0A0B5QQR7"/>
<organism evidence="1 3">
    <name type="scientific">Clostridium beijerinckii</name>
    <name type="common">Clostridium MP</name>
    <dbReference type="NCBI Taxonomy" id="1520"/>
    <lineage>
        <taxon>Bacteria</taxon>
        <taxon>Bacillati</taxon>
        <taxon>Bacillota</taxon>
        <taxon>Clostridia</taxon>
        <taxon>Eubacteriales</taxon>
        <taxon>Clostridiaceae</taxon>
        <taxon>Clostridium</taxon>
    </lineage>
</organism>
<reference evidence="1" key="2">
    <citation type="submission" date="2016-02" db="EMBL/GenBank/DDBJ databases">
        <title>Genome sequence of Clostridium beijerinckii strain 59B.</title>
        <authorList>
            <person name="Little G.T."/>
            <person name="Minton N.P."/>
        </authorList>
    </citation>
    <scope>NUCLEOTIDE SEQUENCE</scope>
    <source>
        <strain evidence="1">NCIMB 14988</strain>
    </source>
</reference>
<dbReference type="Proteomes" id="UP000031866">
    <property type="component" value="Chromosome"/>
</dbReference>
<dbReference type="Gene3D" id="3.40.140.10">
    <property type="entry name" value="Cytidine Deaminase, domain 2"/>
    <property type="match status" value="1"/>
</dbReference>
<reference evidence="3" key="1">
    <citation type="submission" date="2014-12" db="EMBL/GenBank/DDBJ databases">
        <title>Genome sequence of Clostridium beijerinckii strain 59B.</title>
        <authorList>
            <person name="Little G.T."/>
            <person name="Minton N.P."/>
        </authorList>
    </citation>
    <scope>NUCLEOTIDE SEQUENCE [LARGE SCALE GENOMIC DNA]</scope>
    <source>
        <strain evidence="3">59B</strain>
    </source>
</reference>
<dbReference type="KEGG" id="cbei:LF65_03800"/>
<protein>
    <recommendedName>
        <fullName evidence="4">Rhoptry protein</fullName>
    </recommendedName>
</protein>
<sequence>MTKINIISNKRKKERIKINNLNDFKDALKKEGYKINYFNEEKFKIEVAKAFKVENSLIEELYKCIGEEQATYRADDVSDLINYMKKIILFEYEHDRLWKKINSIKILNINRIEYERDAVSRDDVKDMLIDIKEVKKRVSRIVSEKEKEKLEILEKELDNDYLYSKDIELLKKMLLIKEERVKESYNINTKVKTISIEIPKQIDYNYITPQKGTVEYHQHLSNNIPRMQRLIKNINKYMKADEEERSVFKINQSKTLQDSINIAVAIYDNKEFKAISGSNNIKDYCHAPTKDESFFKSNKVNKLGEFGIGYDRINDSEKKIIEEIHKQIEAKVLKDEGNLTLYSKWEPCPSCCFVISQFCKKHPNIEVQVKYHKKYGE</sequence>
<evidence type="ECO:0008006" key="4">
    <source>
        <dbReference type="Google" id="ProtNLM"/>
    </source>
</evidence>
<dbReference type="RefSeq" id="WP_041898096.1">
    <property type="nucleotide sequence ID" value="NZ_CP010086.2"/>
</dbReference>